<comment type="caution">
    <text evidence="1">The sequence shown here is derived from an EMBL/GenBank/DDBJ whole genome shotgun (WGS) entry which is preliminary data.</text>
</comment>
<name>A0ACB8TQH6_9APHY</name>
<reference evidence="1" key="1">
    <citation type="journal article" date="2021" name="Environ. Microbiol.">
        <title>Gene family expansions and transcriptome signatures uncover fungal adaptations to wood decay.</title>
        <authorList>
            <person name="Hage H."/>
            <person name="Miyauchi S."/>
            <person name="Viragh M."/>
            <person name="Drula E."/>
            <person name="Min B."/>
            <person name="Chaduli D."/>
            <person name="Navarro D."/>
            <person name="Favel A."/>
            <person name="Norest M."/>
            <person name="Lesage-Meessen L."/>
            <person name="Balint B."/>
            <person name="Merenyi Z."/>
            <person name="de Eugenio L."/>
            <person name="Morin E."/>
            <person name="Martinez A.T."/>
            <person name="Baldrian P."/>
            <person name="Stursova M."/>
            <person name="Martinez M.J."/>
            <person name="Novotny C."/>
            <person name="Magnuson J.K."/>
            <person name="Spatafora J.W."/>
            <person name="Maurice S."/>
            <person name="Pangilinan J."/>
            <person name="Andreopoulos W."/>
            <person name="LaButti K."/>
            <person name="Hundley H."/>
            <person name="Na H."/>
            <person name="Kuo A."/>
            <person name="Barry K."/>
            <person name="Lipzen A."/>
            <person name="Henrissat B."/>
            <person name="Riley R."/>
            <person name="Ahrendt S."/>
            <person name="Nagy L.G."/>
            <person name="Grigoriev I.V."/>
            <person name="Martin F."/>
            <person name="Rosso M.N."/>
        </authorList>
    </citation>
    <scope>NUCLEOTIDE SEQUENCE</scope>
    <source>
        <strain evidence="1">CBS 384.51</strain>
    </source>
</reference>
<sequence length="96" mass="10896">MAISNDLINIRKNSGCQESQETYRSRSALHVPVQQATIERLVQHHTFGNSIASIRQLYTATNEPPSLRLMKSLLVYPLESQPTCLDLHEIETVYSL</sequence>
<protein>
    <submittedName>
        <fullName evidence="1">Uncharacterized protein</fullName>
    </submittedName>
</protein>
<evidence type="ECO:0000313" key="2">
    <source>
        <dbReference type="Proteomes" id="UP001055072"/>
    </source>
</evidence>
<proteinExistence type="predicted"/>
<dbReference type="Proteomes" id="UP001055072">
    <property type="component" value="Unassembled WGS sequence"/>
</dbReference>
<organism evidence="1 2">
    <name type="scientific">Irpex rosettiformis</name>
    <dbReference type="NCBI Taxonomy" id="378272"/>
    <lineage>
        <taxon>Eukaryota</taxon>
        <taxon>Fungi</taxon>
        <taxon>Dikarya</taxon>
        <taxon>Basidiomycota</taxon>
        <taxon>Agaricomycotina</taxon>
        <taxon>Agaricomycetes</taxon>
        <taxon>Polyporales</taxon>
        <taxon>Irpicaceae</taxon>
        <taxon>Irpex</taxon>
    </lineage>
</organism>
<gene>
    <name evidence="1" type="ORF">BDY19DRAFT_997863</name>
</gene>
<dbReference type="EMBL" id="MU274945">
    <property type="protein sequence ID" value="KAI0084254.1"/>
    <property type="molecule type" value="Genomic_DNA"/>
</dbReference>
<accession>A0ACB8TQH6</accession>
<evidence type="ECO:0000313" key="1">
    <source>
        <dbReference type="EMBL" id="KAI0084254.1"/>
    </source>
</evidence>
<keyword evidence="2" id="KW-1185">Reference proteome</keyword>